<organism evidence="6 7">
    <name type="scientific">Pomacea canaliculata</name>
    <name type="common">Golden apple snail</name>
    <dbReference type="NCBI Taxonomy" id="400727"/>
    <lineage>
        <taxon>Eukaryota</taxon>
        <taxon>Metazoa</taxon>
        <taxon>Spiralia</taxon>
        <taxon>Lophotrochozoa</taxon>
        <taxon>Mollusca</taxon>
        <taxon>Gastropoda</taxon>
        <taxon>Caenogastropoda</taxon>
        <taxon>Architaenioglossa</taxon>
        <taxon>Ampullarioidea</taxon>
        <taxon>Ampullariidae</taxon>
        <taxon>Pomacea</taxon>
    </lineage>
</organism>
<sequence length="200" mass="22604">MLKENLFTGNDKMTALEKSNCSYQMMFRYEDAAVKVEILDCSPGLDSSNCRHLEVADALVIVYSIVDRDSLKAAKTVLEHLNKRVHGAIPVLLLGNKTDLEHARQVARDDVTLLAHQFKCSHCEVSAAESFSPVNSIMQQLLEDGIQFRRTRVGQVKRRKSIFENVSRRLGSVFRRKSLEGSPPKRKAPHVTNNINRRSV</sequence>
<name>A0A2T7P4J6_POMCA</name>
<dbReference type="PROSITE" id="PS51421">
    <property type="entry name" value="RAS"/>
    <property type="match status" value="1"/>
</dbReference>
<dbReference type="PROSITE" id="PS51419">
    <property type="entry name" value="RAB"/>
    <property type="match status" value="1"/>
</dbReference>
<gene>
    <name evidence="6" type="ORF">C0Q70_10913</name>
</gene>
<comment type="catalytic activity">
    <reaction evidence="4">
        <text>GTP + H2O = GDP + phosphate + H(+)</text>
        <dbReference type="Rhea" id="RHEA:19669"/>
        <dbReference type="ChEBI" id="CHEBI:15377"/>
        <dbReference type="ChEBI" id="CHEBI:15378"/>
        <dbReference type="ChEBI" id="CHEBI:37565"/>
        <dbReference type="ChEBI" id="CHEBI:43474"/>
        <dbReference type="ChEBI" id="CHEBI:58189"/>
        <dbReference type="EC" id="3.6.5.2"/>
    </reaction>
</comment>
<reference evidence="6 7" key="1">
    <citation type="submission" date="2018-04" db="EMBL/GenBank/DDBJ databases">
        <title>The genome of golden apple snail Pomacea canaliculata provides insight into stress tolerance and invasive adaptation.</title>
        <authorList>
            <person name="Liu C."/>
            <person name="Liu B."/>
            <person name="Ren Y."/>
            <person name="Zhang Y."/>
            <person name="Wang H."/>
            <person name="Li S."/>
            <person name="Jiang F."/>
            <person name="Yin L."/>
            <person name="Zhang G."/>
            <person name="Qian W."/>
            <person name="Fan W."/>
        </authorList>
    </citation>
    <scope>NUCLEOTIDE SEQUENCE [LARGE SCALE GENOMIC DNA]</scope>
    <source>
        <strain evidence="6">SZHN2017</strain>
        <tissue evidence="6">Muscle</tissue>
    </source>
</reference>
<feature type="compositionally biased region" description="Polar residues" evidence="5">
    <location>
        <begin position="191"/>
        <end position="200"/>
    </location>
</feature>
<protein>
    <recommendedName>
        <fullName evidence="2">small monomeric GTPase</fullName>
        <ecNumber evidence="2">3.6.5.2</ecNumber>
    </recommendedName>
</protein>
<comment type="caution">
    <text evidence="6">The sequence shown here is derived from an EMBL/GenBank/DDBJ whole genome shotgun (WGS) entry which is preliminary data.</text>
</comment>
<dbReference type="InterPro" id="IPR051065">
    <property type="entry name" value="Ras-related_GTPase"/>
</dbReference>
<evidence type="ECO:0000256" key="2">
    <source>
        <dbReference type="ARBA" id="ARBA00011984"/>
    </source>
</evidence>
<evidence type="ECO:0000256" key="1">
    <source>
        <dbReference type="ARBA" id="ARBA00008344"/>
    </source>
</evidence>
<dbReference type="AlphaFoldDB" id="A0A2T7P4J6"/>
<dbReference type="Gene3D" id="3.40.50.300">
    <property type="entry name" value="P-loop containing nucleotide triphosphate hydrolases"/>
    <property type="match status" value="1"/>
</dbReference>
<proteinExistence type="inferred from homology"/>
<dbReference type="GO" id="GO:0005525">
    <property type="term" value="F:GTP binding"/>
    <property type="evidence" value="ECO:0007669"/>
    <property type="project" value="InterPro"/>
</dbReference>
<keyword evidence="3" id="KW-0378">Hydrolase</keyword>
<dbReference type="GO" id="GO:0003925">
    <property type="term" value="F:G protein activity"/>
    <property type="evidence" value="ECO:0007669"/>
    <property type="project" value="UniProtKB-EC"/>
</dbReference>
<keyword evidence="7" id="KW-1185">Reference proteome</keyword>
<evidence type="ECO:0000256" key="5">
    <source>
        <dbReference type="SAM" id="MobiDB-lite"/>
    </source>
</evidence>
<dbReference type="Pfam" id="PF00071">
    <property type="entry name" value="Ras"/>
    <property type="match status" value="1"/>
</dbReference>
<evidence type="ECO:0000256" key="4">
    <source>
        <dbReference type="ARBA" id="ARBA00048098"/>
    </source>
</evidence>
<dbReference type="EC" id="3.6.5.2" evidence="2"/>
<accession>A0A2T7P4J6</accession>
<dbReference type="PANTHER" id="PTHR45704">
    <property type="entry name" value="RAS-LIKE FAMILY MEMBER 11"/>
    <property type="match status" value="1"/>
</dbReference>
<dbReference type="EMBL" id="PZQS01000006">
    <property type="protein sequence ID" value="PVD28326.1"/>
    <property type="molecule type" value="Genomic_DNA"/>
</dbReference>
<evidence type="ECO:0000313" key="7">
    <source>
        <dbReference type="Proteomes" id="UP000245119"/>
    </source>
</evidence>
<dbReference type="STRING" id="400727.A0A2T7P4J6"/>
<feature type="region of interest" description="Disordered" evidence="5">
    <location>
        <begin position="176"/>
        <end position="200"/>
    </location>
</feature>
<dbReference type="SMART" id="SM00175">
    <property type="entry name" value="RAB"/>
    <property type="match status" value="1"/>
</dbReference>
<evidence type="ECO:0000256" key="3">
    <source>
        <dbReference type="ARBA" id="ARBA00022801"/>
    </source>
</evidence>
<dbReference type="SUPFAM" id="SSF52540">
    <property type="entry name" value="P-loop containing nucleoside triphosphate hydrolases"/>
    <property type="match status" value="1"/>
</dbReference>
<dbReference type="Proteomes" id="UP000245119">
    <property type="component" value="Linkage Group LG6"/>
</dbReference>
<evidence type="ECO:0000313" key="6">
    <source>
        <dbReference type="EMBL" id="PVD28326.1"/>
    </source>
</evidence>
<dbReference type="InterPro" id="IPR027417">
    <property type="entry name" value="P-loop_NTPase"/>
</dbReference>
<dbReference type="SMART" id="SM00173">
    <property type="entry name" value="RAS"/>
    <property type="match status" value="1"/>
</dbReference>
<comment type="similarity">
    <text evidence="1">Belongs to the small GTPase superfamily. Ras family.</text>
</comment>
<dbReference type="InterPro" id="IPR001806">
    <property type="entry name" value="Small_GTPase"/>
</dbReference>